<proteinExistence type="predicted"/>
<dbReference type="OrthoDB" id="982713at2"/>
<sequence length="79" mass="9131">MDQTFTQNMLVKYLYQETSAAETLAVSEALQENVLLREEYLDLRKAYDQLPKVKFNAKPSTLQNILQYSKRSTALQGQD</sequence>
<dbReference type="HOGENOM" id="CLU_196685_0_1_10"/>
<accession>F4KXJ2</accession>
<evidence type="ECO:0000313" key="2">
    <source>
        <dbReference type="Proteomes" id="UP000008461"/>
    </source>
</evidence>
<keyword evidence="2" id="KW-1185">Reference proteome</keyword>
<protein>
    <submittedName>
        <fullName evidence="1">Uncharacterized protein</fullName>
    </submittedName>
</protein>
<reference evidence="1 2" key="1">
    <citation type="journal article" date="2011" name="Stand. Genomic Sci.">
        <title>Complete genome sequence of Haliscomenobacter hydrossis type strain (O).</title>
        <authorList>
            <consortium name="US DOE Joint Genome Institute (JGI-PGF)"/>
            <person name="Daligault H."/>
            <person name="Lapidus A."/>
            <person name="Zeytun A."/>
            <person name="Nolan M."/>
            <person name="Lucas S."/>
            <person name="Del Rio T.G."/>
            <person name="Tice H."/>
            <person name="Cheng J.F."/>
            <person name="Tapia R."/>
            <person name="Han C."/>
            <person name="Goodwin L."/>
            <person name="Pitluck S."/>
            <person name="Liolios K."/>
            <person name="Pagani I."/>
            <person name="Ivanova N."/>
            <person name="Huntemann M."/>
            <person name="Mavromatis K."/>
            <person name="Mikhailova N."/>
            <person name="Pati A."/>
            <person name="Chen A."/>
            <person name="Palaniappan K."/>
            <person name="Land M."/>
            <person name="Hauser L."/>
            <person name="Brambilla E.M."/>
            <person name="Rohde M."/>
            <person name="Verbarg S."/>
            <person name="Goker M."/>
            <person name="Bristow J."/>
            <person name="Eisen J.A."/>
            <person name="Markowitz V."/>
            <person name="Hugenholtz P."/>
            <person name="Kyrpides N.C."/>
            <person name="Klenk H.P."/>
            <person name="Woyke T."/>
        </authorList>
    </citation>
    <scope>NUCLEOTIDE SEQUENCE [LARGE SCALE GENOMIC DNA]</scope>
    <source>
        <strain evidence="2">ATCC 27775 / DSM 1100 / LMG 10767 / O</strain>
    </source>
</reference>
<evidence type="ECO:0000313" key="1">
    <source>
        <dbReference type="EMBL" id="AEE50363.1"/>
    </source>
</evidence>
<dbReference type="AlphaFoldDB" id="F4KXJ2"/>
<dbReference type="Proteomes" id="UP000008461">
    <property type="component" value="Chromosome"/>
</dbReference>
<organism evidence="1 2">
    <name type="scientific">Haliscomenobacter hydrossis (strain ATCC 27775 / DSM 1100 / LMG 10767 / O)</name>
    <dbReference type="NCBI Taxonomy" id="760192"/>
    <lineage>
        <taxon>Bacteria</taxon>
        <taxon>Pseudomonadati</taxon>
        <taxon>Bacteroidota</taxon>
        <taxon>Saprospiria</taxon>
        <taxon>Saprospirales</taxon>
        <taxon>Haliscomenobacteraceae</taxon>
        <taxon>Haliscomenobacter</taxon>
    </lineage>
</organism>
<dbReference type="RefSeq" id="WP_013764912.1">
    <property type="nucleotide sequence ID" value="NC_015510.1"/>
</dbReference>
<dbReference type="EMBL" id="CP002691">
    <property type="protein sequence ID" value="AEE50363.1"/>
    <property type="molecule type" value="Genomic_DNA"/>
</dbReference>
<dbReference type="STRING" id="760192.Halhy_2490"/>
<gene>
    <name evidence="1" type="ordered locus">Halhy_2490</name>
</gene>
<name>F4KXJ2_HALH1</name>
<dbReference type="KEGG" id="hhy:Halhy_2490"/>
<reference key="2">
    <citation type="submission" date="2011-04" db="EMBL/GenBank/DDBJ databases">
        <title>Complete sequence of chromosome of Haliscomenobacter hydrossis DSM 1100.</title>
        <authorList>
            <consortium name="US DOE Joint Genome Institute (JGI-PGF)"/>
            <person name="Lucas S."/>
            <person name="Han J."/>
            <person name="Lapidus A."/>
            <person name="Bruce D."/>
            <person name="Goodwin L."/>
            <person name="Pitluck S."/>
            <person name="Peters L."/>
            <person name="Kyrpides N."/>
            <person name="Mavromatis K."/>
            <person name="Ivanova N."/>
            <person name="Ovchinnikova G."/>
            <person name="Pagani I."/>
            <person name="Daligault H."/>
            <person name="Detter J.C."/>
            <person name="Han C."/>
            <person name="Land M."/>
            <person name="Hauser L."/>
            <person name="Markowitz V."/>
            <person name="Cheng J.-F."/>
            <person name="Hugenholtz P."/>
            <person name="Woyke T."/>
            <person name="Wu D."/>
            <person name="Verbarg S."/>
            <person name="Frueling A."/>
            <person name="Brambilla E."/>
            <person name="Klenk H.-P."/>
            <person name="Eisen J.A."/>
        </authorList>
    </citation>
    <scope>NUCLEOTIDE SEQUENCE</scope>
    <source>
        <strain>DSM 1100</strain>
    </source>
</reference>